<reference evidence="1" key="1">
    <citation type="submission" date="2022-08" db="EMBL/GenBank/DDBJ databases">
        <authorList>
            <person name="Kallberg Y."/>
            <person name="Tangrot J."/>
            <person name="Rosling A."/>
        </authorList>
    </citation>
    <scope>NUCLEOTIDE SEQUENCE</scope>
    <source>
        <strain evidence="1">Wild A</strain>
    </source>
</reference>
<keyword evidence="2" id="KW-1185">Reference proteome</keyword>
<protein>
    <submittedName>
        <fullName evidence="1">1124_t:CDS:1</fullName>
    </submittedName>
</protein>
<proteinExistence type="predicted"/>
<gene>
    <name evidence="1" type="ORF">FWILDA_LOCUS2861</name>
</gene>
<name>A0A9W4SFU7_9GLOM</name>
<dbReference type="Proteomes" id="UP001153678">
    <property type="component" value="Unassembled WGS sequence"/>
</dbReference>
<organism evidence="1 2">
    <name type="scientific">Funneliformis geosporum</name>
    <dbReference type="NCBI Taxonomy" id="1117311"/>
    <lineage>
        <taxon>Eukaryota</taxon>
        <taxon>Fungi</taxon>
        <taxon>Fungi incertae sedis</taxon>
        <taxon>Mucoromycota</taxon>
        <taxon>Glomeromycotina</taxon>
        <taxon>Glomeromycetes</taxon>
        <taxon>Glomerales</taxon>
        <taxon>Glomeraceae</taxon>
        <taxon>Funneliformis</taxon>
    </lineage>
</organism>
<evidence type="ECO:0000313" key="2">
    <source>
        <dbReference type="Proteomes" id="UP001153678"/>
    </source>
</evidence>
<comment type="caution">
    <text evidence="1">The sequence shown here is derived from an EMBL/GenBank/DDBJ whole genome shotgun (WGS) entry which is preliminary data.</text>
</comment>
<sequence>MGTFKTDQTEHEMLQTLFKYEKVPGQAQRFLARMSKNFRWPYSMPEYLRRSAFNNITKVGSKSDEEFGLEVGLNLLFFYNALDKGEFAGHENDWVTVHNQRIIEYGQMYDDDKLNFILKTMPGAVQIPVNQTKLPRSPPARMVTVRRVNNGDDYKIRVRVKRPNENLIAQIPYDFYDTKRNNKLYACVLDTGAPETILPYYIKETLGNAGWNTYERMAEGYGYPALMIGASDVFMISIGDDNNWTKWVPAKIQVWEEYPGNQVEDVLVGNDVTDQLAYLHEPFSPVKFLDIGDEVRLTTFVGTCS</sequence>
<accession>A0A9W4SFU7</accession>
<dbReference type="EMBL" id="CAMKVN010000354">
    <property type="protein sequence ID" value="CAI2167015.1"/>
    <property type="molecule type" value="Genomic_DNA"/>
</dbReference>
<dbReference type="OrthoDB" id="2409391at2759"/>
<dbReference type="AlphaFoldDB" id="A0A9W4SFU7"/>
<evidence type="ECO:0000313" key="1">
    <source>
        <dbReference type="EMBL" id="CAI2167015.1"/>
    </source>
</evidence>